<dbReference type="AlphaFoldDB" id="A0A4C1Y6N7"/>
<organism evidence="2 3">
    <name type="scientific">Eumeta variegata</name>
    <name type="common">Bagworm moth</name>
    <name type="synonym">Eumeta japonica</name>
    <dbReference type="NCBI Taxonomy" id="151549"/>
    <lineage>
        <taxon>Eukaryota</taxon>
        <taxon>Metazoa</taxon>
        <taxon>Ecdysozoa</taxon>
        <taxon>Arthropoda</taxon>
        <taxon>Hexapoda</taxon>
        <taxon>Insecta</taxon>
        <taxon>Pterygota</taxon>
        <taxon>Neoptera</taxon>
        <taxon>Endopterygota</taxon>
        <taxon>Lepidoptera</taxon>
        <taxon>Glossata</taxon>
        <taxon>Ditrysia</taxon>
        <taxon>Tineoidea</taxon>
        <taxon>Psychidae</taxon>
        <taxon>Oiketicinae</taxon>
        <taxon>Eumeta</taxon>
    </lineage>
</organism>
<protein>
    <submittedName>
        <fullName evidence="2">Uncharacterized protein</fullName>
    </submittedName>
</protein>
<sequence length="162" mass="18069">MGVRTTRPRGTHTAPPRRGCAHTGARQLRRASSHSPDGRGDDSDGRRFRREGTRNERSDLYGIRTAHRRDDGHRRRTHHRARGLAATHEYQQYSRSGVTVTPCTQYVRTVSATKRTSAPRRAGGRARNSAGAANTTRRNADPRARAPPRARAGRPCASKRDK</sequence>
<name>A0A4C1Y6N7_EUMVA</name>
<comment type="caution">
    <text evidence="2">The sequence shown here is derived from an EMBL/GenBank/DDBJ whole genome shotgun (WGS) entry which is preliminary data.</text>
</comment>
<evidence type="ECO:0000313" key="2">
    <source>
        <dbReference type="EMBL" id="GBP70095.1"/>
    </source>
</evidence>
<feature type="compositionally biased region" description="Basic and acidic residues" evidence="1">
    <location>
        <begin position="36"/>
        <end position="59"/>
    </location>
</feature>
<reference evidence="2 3" key="1">
    <citation type="journal article" date="2019" name="Commun. Biol.">
        <title>The bagworm genome reveals a unique fibroin gene that provides high tensile strength.</title>
        <authorList>
            <person name="Kono N."/>
            <person name="Nakamura H."/>
            <person name="Ohtoshi R."/>
            <person name="Tomita M."/>
            <person name="Numata K."/>
            <person name="Arakawa K."/>
        </authorList>
    </citation>
    <scope>NUCLEOTIDE SEQUENCE [LARGE SCALE GENOMIC DNA]</scope>
</reference>
<gene>
    <name evidence="2" type="ORF">EVAR_50916_1</name>
</gene>
<feature type="compositionally biased region" description="Low complexity" evidence="1">
    <location>
        <begin position="115"/>
        <end position="137"/>
    </location>
</feature>
<keyword evidence="3" id="KW-1185">Reference proteome</keyword>
<feature type="region of interest" description="Disordered" evidence="1">
    <location>
        <begin position="1"/>
        <end position="90"/>
    </location>
</feature>
<evidence type="ECO:0000313" key="3">
    <source>
        <dbReference type="Proteomes" id="UP000299102"/>
    </source>
</evidence>
<proteinExistence type="predicted"/>
<accession>A0A4C1Y6N7</accession>
<feature type="compositionally biased region" description="Basic residues" evidence="1">
    <location>
        <begin position="1"/>
        <end position="10"/>
    </location>
</feature>
<evidence type="ECO:0000256" key="1">
    <source>
        <dbReference type="SAM" id="MobiDB-lite"/>
    </source>
</evidence>
<feature type="region of interest" description="Disordered" evidence="1">
    <location>
        <begin position="112"/>
        <end position="162"/>
    </location>
</feature>
<dbReference type="Proteomes" id="UP000299102">
    <property type="component" value="Unassembled WGS sequence"/>
</dbReference>
<dbReference type="EMBL" id="BGZK01001063">
    <property type="protein sequence ID" value="GBP70095.1"/>
    <property type="molecule type" value="Genomic_DNA"/>
</dbReference>